<proteinExistence type="inferred from homology"/>
<keyword evidence="5" id="KW-1185">Reference proteome</keyword>
<keyword evidence="3" id="KW-0206">Cytoskeleton</keyword>
<dbReference type="GO" id="GO:0007023">
    <property type="term" value="P:post-chaperonin tubulin folding pathway"/>
    <property type="evidence" value="ECO:0007669"/>
    <property type="project" value="UniProtKB-UniRule"/>
</dbReference>
<sequence>MSNNMESLKRQLGIKSGAVECLLKENAFCREEAQLLKLKLDKLIADGIPSDQWEVKDATRLYEESNQMIQDSSSRLGSVVGELRVVLIAAKKEPHLAEDAELLNAEGVLEEASL</sequence>
<dbReference type="EMBL" id="AWSO01000052">
    <property type="protein sequence ID" value="ESK96193.1"/>
    <property type="molecule type" value="Genomic_DNA"/>
</dbReference>
<name>V2XAJ3_MONRO</name>
<comment type="caution">
    <text evidence="4">The sequence shown here is derived from an EMBL/GenBank/DDBJ whole genome shotgun (WGS) entry which is preliminary data.</text>
</comment>
<evidence type="ECO:0000256" key="3">
    <source>
        <dbReference type="RuleBase" id="RU364030"/>
    </source>
</evidence>
<dbReference type="Pfam" id="PF02970">
    <property type="entry name" value="TBCA"/>
    <property type="match status" value="1"/>
</dbReference>
<dbReference type="InterPro" id="IPR004226">
    <property type="entry name" value="TBCA"/>
</dbReference>
<evidence type="ECO:0000256" key="1">
    <source>
        <dbReference type="ARBA" id="ARBA00006806"/>
    </source>
</evidence>
<gene>
    <name evidence="4" type="ORF">Moror_7183</name>
</gene>
<dbReference type="Proteomes" id="UP000017559">
    <property type="component" value="Unassembled WGS sequence"/>
</dbReference>
<comment type="subunit">
    <text evidence="3">Supercomplex made of cofactors A to E. Cofactors A and D function by capturing and stabilizing tubulin in a quasi-native conformation. Cofactor E binds to the cofactor D-tubulin complex; interaction with cofactor C then causes the release of tubulin polypeptides that are committed to the native state.</text>
</comment>
<dbReference type="OrthoDB" id="296187at2759"/>
<dbReference type="HOGENOM" id="CLU_130569_3_1_1"/>
<dbReference type="PANTHER" id="PTHR21500:SF0">
    <property type="entry name" value="TUBULIN-SPECIFIC CHAPERONE A"/>
    <property type="match status" value="1"/>
</dbReference>
<dbReference type="PANTHER" id="PTHR21500">
    <property type="entry name" value="TUBULIN-SPECIFIC CHAPERONE A"/>
    <property type="match status" value="1"/>
</dbReference>
<evidence type="ECO:0000313" key="5">
    <source>
        <dbReference type="Proteomes" id="UP000017559"/>
    </source>
</evidence>
<dbReference type="Gene3D" id="1.20.58.90">
    <property type="match status" value="1"/>
</dbReference>
<dbReference type="AlphaFoldDB" id="V2XAJ3"/>
<dbReference type="InterPro" id="IPR036126">
    <property type="entry name" value="TBCA_sf"/>
</dbReference>
<protein>
    <recommendedName>
        <fullName evidence="3">Tubulin-specific chaperone A</fullName>
    </recommendedName>
</protein>
<comment type="similarity">
    <text evidence="1 3">Belongs to the TBCA family.</text>
</comment>
<reference evidence="4 5" key="1">
    <citation type="journal article" date="2014" name="BMC Genomics">
        <title>Genome and secretome analysis of the hemibiotrophic fungal pathogen, Moniliophthora roreri, which causes frosty pod rot disease of cacao: mechanisms of the biotrophic and necrotrophic phases.</title>
        <authorList>
            <person name="Meinhardt L.W."/>
            <person name="Costa G.G.L."/>
            <person name="Thomazella D.P.T."/>
            <person name="Teixeira P.J.P.L."/>
            <person name="Carazzolle M.F."/>
            <person name="Schuster S.C."/>
            <person name="Carlson J.E."/>
            <person name="Guiltinan M.J."/>
            <person name="Mieczkowski P."/>
            <person name="Farmer A."/>
            <person name="Ramaraj T."/>
            <person name="Crozier J."/>
            <person name="Davis R.E."/>
            <person name="Shao J."/>
            <person name="Melnick R.L."/>
            <person name="Pereira G.A.G."/>
            <person name="Bailey B.A."/>
        </authorList>
    </citation>
    <scope>NUCLEOTIDE SEQUENCE [LARGE SCALE GENOMIC DNA]</scope>
    <source>
        <strain evidence="4 5">MCA 2997</strain>
    </source>
</reference>
<organism evidence="4 5">
    <name type="scientific">Moniliophthora roreri (strain MCA 2997)</name>
    <name type="common">Cocoa frosty pod rot fungus</name>
    <name type="synonym">Crinipellis roreri</name>
    <dbReference type="NCBI Taxonomy" id="1381753"/>
    <lineage>
        <taxon>Eukaryota</taxon>
        <taxon>Fungi</taxon>
        <taxon>Dikarya</taxon>
        <taxon>Basidiomycota</taxon>
        <taxon>Agaricomycotina</taxon>
        <taxon>Agaricomycetes</taxon>
        <taxon>Agaricomycetidae</taxon>
        <taxon>Agaricales</taxon>
        <taxon>Marasmiineae</taxon>
        <taxon>Marasmiaceae</taxon>
        <taxon>Moniliophthora</taxon>
    </lineage>
</organism>
<evidence type="ECO:0000313" key="4">
    <source>
        <dbReference type="EMBL" id="ESK96193.1"/>
    </source>
</evidence>
<comment type="subcellular location">
    <subcellularLocation>
        <location evidence="3">Cytoplasm</location>
        <location evidence="3">Cytoskeleton</location>
    </subcellularLocation>
</comment>
<keyword evidence="3" id="KW-0493">Microtubule</keyword>
<dbReference type="GO" id="GO:0048487">
    <property type="term" value="F:beta-tubulin binding"/>
    <property type="evidence" value="ECO:0007669"/>
    <property type="project" value="InterPro"/>
</dbReference>
<dbReference type="SUPFAM" id="SSF46988">
    <property type="entry name" value="Tubulin chaperone cofactor A"/>
    <property type="match status" value="1"/>
</dbReference>
<accession>V2XAJ3</accession>
<dbReference type="GO" id="GO:0005829">
    <property type="term" value="C:cytosol"/>
    <property type="evidence" value="ECO:0007669"/>
    <property type="project" value="TreeGrafter"/>
</dbReference>
<keyword evidence="3" id="KW-0963">Cytoplasm</keyword>
<dbReference type="GO" id="GO:0007021">
    <property type="term" value="P:tubulin complex assembly"/>
    <property type="evidence" value="ECO:0007669"/>
    <property type="project" value="UniProtKB-UniRule"/>
</dbReference>
<evidence type="ECO:0000256" key="2">
    <source>
        <dbReference type="ARBA" id="ARBA00023186"/>
    </source>
</evidence>
<dbReference type="GO" id="GO:0005874">
    <property type="term" value="C:microtubule"/>
    <property type="evidence" value="ECO:0007669"/>
    <property type="project" value="UniProtKB-KW"/>
</dbReference>
<keyword evidence="2 3" id="KW-0143">Chaperone</keyword>
<dbReference type="KEGG" id="mrr:Moror_7183"/>